<evidence type="ECO:0000256" key="4">
    <source>
        <dbReference type="ARBA" id="ARBA00022448"/>
    </source>
</evidence>
<dbReference type="Proteomes" id="UP001299970">
    <property type="component" value="Unassembled WGS sequence"/>
</dbReference>
<evidence type="ECO:0000313" key="12">
    <source>
        <dbReference type="Proteomes" id="UP001299970"/>
    </source>
</evidence>
<keyword evidence="10" id="KW-1003">Cell membrane</keyword>
<dbReference type="Gene3D" id="1.10.287.80">
    <property type="entry name" value="ATP synthase, gamma subunit, helix hairpin domain"/>
    <property type="match status" value="2"/>
</dbReference>
<dbReference type="InterPro" id="IPR000131">
    <property type="entry name" value="ATP_synth_F1_gsu"/>
</dbReference>
<evidence type="ECO:0000256" key="1">
    <source>
        <dbReference type="ARBA" id="ARBA00003456"/>
    </source>
</evidence>
<gene>
    <name evidence="10" type="primary">atpG</name>
    <name evidence="11" type="ORF">MMF94_09100</name>
</gene>
<dbReference type="PANTHER" id="PTHR11693">
    <property type="entry name" value="ATP SYNTHASE GAMMA CHAIN"/>
    <property type="match status" value="1"/>
</dbReference>
<keyword evidence="6 10" id="KW-0406">Ion transport</keyword>
<evidence type="ECO:0000256" key="2">
    <source>
        <dbReference type="ARBA" id="ARBA00004170"/>
    </source>
</evidence>
<keyword evidence="8 10" id="KW-0139">CF(1)</keyword>
<keyword evidence="9 10" id="KW-0066">ATP synthesis</keyword>
<dbReference type="SUPFAM" id="SSF52943">
    <property type="entry name" value="ATP synthase (F1-ATPase), gamma subunit"/>
    <property type="match status" value="1"/>
</dbReference>
<evidence type="ECO:0000256" key="8">
    <source>
        <dbReference type="ARBA" id="ARBA00023196"/>
    </source>
</evidence>
<evidence type="ECO:0000256" key="7">
    <source>
        <dbReference type="ARBA" id="ARBA00023136"/>
    </source>
</evidence>
<proteinExistence type="inferred from homology"/>
<dbReference type="EMBL" id="JAKXMK010000007">
    <property type="protein sequence ID" value="MCH6165837.1"/>
    <property type="molecule type" value="Genomic_DNA"/>
</dbReference>
<dbReference type="PANTHER" id="PTHR11693:SF22">
    <property type="entry name" value="ATP SYNTHASE SUBUNIT GAMMA, MITOCHONDRIAL"/>
    <property type="match status" value="1"/>
</dbReference>
<dbReference type="CDD" id="cd12151">
    <property type="entry name" value="F1-ATPase_gamma"/>
    <property type="match status" value="1"/>
</dbReference>
<dbReference type="PRINTS" id="PR00126">
    <property type="entry name" value="ATPASEGAMMA"/>
</dbReference>
<comment type="caution">
    <text evidence="11">The sequence shown here is derived from an EMBL/GenBank/DDBJ whole genome shotgun (WGS) entry which is preliminary data.</text>
</comment>
<dbReference type="InterPro" id="IPR023632">
    <property type="entry name" value="ATP_synth_F1_gsu_CS"/>
</dbReference>
<protein>
    <recommendedName>
        <fullName evidence="10">ATP synthase gamma chain</fullName>
    </recommendedName>
    <alternativeName>
        <fullName evidence="10">ATP synthase F1 sector gamma subunit</fullName>
    </alternativeName>
    <alternativeName>
        <fullName evidence="10">F-ATPase gamma subunit</fullName>
    </alternativeName>
</protein>
<keyword evidence="4 10" id="KW-0813">Transport</keyword>
<comment type="function">
    <text evidence="1 10">Produces ATP from ADP in the presence of a proton gradient across the membrane. The gamma chain is believed to be important in regulating ATPase activity and the flow of protons through the CF(0) complex.</text>
</comment>
<organism evidence="11 12">
    <name type="scientific">Pseudonocardia alaniniphila</name>
    <dbReference type="NCBI Taxonomy" id="75291"/>
    <lineage>
        <taxon>Bacteria</taxon>
        <taxon>Bacillati</taxon>
        <taxon>Actinomycetota</taxon>
        <taxon>Actinomycetes</taxon>
        <taxon>Pseudonocardiales</taxon>
        <taxon>Pseudonocardiaceae</taxon>
        <taxon>Pseudonocardia</taxon>
    </lineage>
</organism>
<dbReference type="RefSeq" id="WP_241035864.1">
    <property type="nucleotide sequence ID" value="NZ_BAAAJF010000078.1"/>
</dbReference>
<keyword evidence="5 10" id="KW-0375">Hydrogen ion transport</keyword>
<name>A0ABS9TBD8_9PSEU</name>
<dbReference type="Pfam" id="PF00231">
    <property type="entry name" value="ATP-synt"/>
    <property type="match status" value="1"/>
</dbReference>
<evidence type="ECO:0000313" key="11">
    <source>
        <dbReference type="EMBL" id="MCH6165837.1"/>
    </source>
</evidence>
<comment type="subcellular location">
    <subcellularLocation>
        <location evidence="10">Cell membrane</location>
        <topology evidence="10">Peripheral membrane protein</topology>
    </subcellularLocation>
    <subcellularLocation>
        <location evidence="2">Membrane</location>
        <topology evidence="2">Peripheral membrane protein</topology>
    </subcellularLocation>
</comment>
<dbReference type="NCBIfam" id="TIGR01146">
    <property type="entry name" value="ATPsyn_F1gamma"/>
    <property type="match status" value="1"/>
</dbReference>
<evidence type="ECO:0000256" key="3">
    <source>
        <dbReference type="ARBA" id="ARBA00007681"/>
    </source>
</evidence>
<evidence type="ECO:0000256" key="5">
    <source>
        <dbReference type="ARBA" id="ARBA00022781"/>
    </source>
</evidence>
<evidence type="ECO:0000256" key="9">
    <source>
        <dbReference type="ARBA" id="ARBA00023310"/>
    </source>
</evidence>
<comment type="similarity">
    <text evidence="3 10">Belongs to the ATPase gamma chain family.</text>
</comment>
<comment type="subunit">
    <text evidence="10">F-type ATPases have 2 components, CF(1) - the catalytic core - and CF(0) - the membrane proton channel. CF(1) has five subunits: alpha(3), beta(3), gamma(1), delta(1), epsilon(1). CF(0) has three main subunits: a, b and c.</text>
</comment>
<accession>A0ABS9TBD8</accession>
<sequence length="343" mass="37320">MAAQIRVLRRRIRSTQSIKKITRAMELIATSRIAKARARVEEAKPYAEQMTAVLTELANNSALDHPLLVERENAKRAAVLVVTSDRGQAGGYNANVLKEAEQLQSLLREQGKEPVLYVIGRKGVNYFRFRRREVEASWTGFSEQPRYANAAEVARTLVAAFMAGAGNGGADQAAENTNGADAENAAADVQAVDELHLVYTQFKNMVTQTPQARRMAPMEVEYAGSETERLVEGETIGRTAEDTAVQAATEVRSLYEFEPDADTLFDALLPKYVGARLFAALLESAASESAARQRAMKAATDNANELIRTLTLEANQARQAQITQEISEIVGGADALVSAGSEN</sequence>
<reference evidence="11 12" key="1">
    <citation type="submission" date="2022-03" db="EMBL/GenBank/DDBJ databases">
        <title>Pseudonocardia alaer sp. nov., a novel actinomycete isolated from reed forest soil.</title>
        <authorList>
            <person name="Wang L."/>
        </authorList>
    </citation>
    <scope>NUCLEOTIDE SEQUENCE [LARGE SCALE GENOMIC DNA]</scope>
    <source>
        <strain evidence="11 12">Y-16303</strain>
    </source>
</reference>
<keyword evidence="7 10" id="KW-0472">Membrane</keyword>
<dbReference type="Gene3D" id="3.40.1380.10">
    <property type="match status" value="1"/>
</dbReference>
<evidence type="ECO:0000256" key="6">
    <source>
        <dbReference type="ARBA" id="ARBA00023065"/>
    </source>
</evidence>
<evidence type="ECO:0000256" key="10">
    <source>
        <dbReference type="HAMAP-Rule" id="MF_00815"/>
    </source>
</evidence>
<dbReference type="HAMAP" id="MF_00815">
    <property type="entry name" value="ATP_synth_gamma_bact"/>
    <property type="match status" value="1"/>
</dbReference>
<dbReference type="InterPro" id="IPR035968">
    <property type="entry name" value="ATP_synth_F1_ATPase_gsu"/>
</dbReference>
<dbReference type="PROSITE" id="PS00153">
    <property type="entry name" value="ATPASE_GAMMA"/>
    <property type="match status" value="1"/>
</dbReference>
<dbReference type="NCBIfam" id="NF004145">
    <property type="entry name" value="PRK05621.1-2"/>
    <property type="match status" value="1"/>
</dbReference>
<keyword evidence="12" id="KW-1185">Reference proteome</keyword>